<evidence type="ECO:0000313" key="13">
    <source>
        <dbReference type="Proteomes" id="UP000602510"/>
    </source>
</evidence>
<evidence type="ECO:0000313" key="12">
    <source>
        <dbReference type="EMBL" id="KAF4038869.1"/>
    </source>
</evidence>
<dbReference type="InterPro" id="IPR038081">
    <property type="entry name" value="CalX-like_sf"/>
</dbReference>
<feature type="domain" description="Fibronectin type-III" evidence="10">
    <location>
        <begin position="4251"/>
        <end position="4347"/>
    </location>
</feature>
<feature type="domain" description="Fibronectin type-III" evidence="10">
    <location>
        <begin position="4030"/>
        <end position="4125"/>
    </location>
</feature>
<keyword evidence="7" id="KW-0472">Membrane</keyword>
<feature type="domain" description="Fibronectin type-III" evidence="10">
    <location>
        <begin position="2643"/>
        <end position="2747"/>
    </location>
</feature>
<dbReference type="CDD" id="cd00041">
    <property type="entry name" value="CUB"/>
    <property type="match status" value="1"/>
</dbReference>
<dbReference type="CDD" id="cd00063">
    <property type="entry name" value="FN3"/>
    <property type="match status" value="21"/>
</dbReference>
<dbReference type="InterPro" id="IPR036116">
    <property type="entry name" value="FN3_sf"/>
</dbReference>
<dbReference type="Gene3D" id="2.160.20.20">
    <property type="match status" value="1"/>
</dbReference>
<dbReference type="SUPFAM" id="SSF49265">
    <property type="entry name" value="Fibronectin type III"/>
    <property type="match status" value="20"/>
</dbReference>
<keyword evidence="7" id="KW-0812">Transmembrane</keyword>
<dbReference type="Gene3D" id="2.60.40.10">
    <property type="entry name" value="Immunoglobulins"/>
    <property type="match status" value="30"/>
</dbReference>
<dbReference type="InterPro" id="IPR003961">
    <property type="entry name" value="FN3_dom"/>
</dbReference>
<evidence type="ECO:0000256" key="7">
    <source>
        <dbReference type="SAM" id="Phobius"/>
    </source>
</evidence>
<feature type="domain" description="Fibronectin type-III" evidence="10">
    <location>
        <begin position="3137"/>
        <end position="3230"/>
    </location>
</feature>
<reference evidence="12" key="1">
    <citation type="submission" date="2020-04" db="EMBL/GenBank/DDBJ databases">
        <title>Hybrid Assembly of Korean Phytophthora infestans isolates.</title>
        <authorList>
            <person name="Prokchorchik M."/>
            <person name="Lee Y."/>
            <person name="Seo J."/>
            <person name="Cho J.-H."/>
            <person name="Park Y.-E."/>
            <person name="Jang D.-C."/>
            <person name="Im J.-S."/>
            <person name="Choi J.-G."/>
            <person name="Park H.-J."/>
            <person name="Lee G.-B."/>
            <person name="Lee Y.-G."/>
            <person name="Hong S.-Y."/>
            <person name="Cho K."/>
            <person name="Sohn K.H."/>
        </authorList>
    </citation>
    <scope>NUCLEOTIDE SEQUENCE</scope>
    <source>
        <strain evidence="12">KR_1_A1</strain>
    </source>
</reference>
<feature type="domain" description="Fibronectin type-III" evidence="10">
    <location>
        <begin position="694"/>
        <end position="786"/>
    </location>
</feature>
<dbReference type="InterPro" id="IPR000859">
    <property type="entry name" value="CUB_dom"/>
</dbReference>
<dbReference type="InterPro" id="IPR012332">
    <property type="entry name" value="Autotransporter_pectin_lyase_C"/>
</dbReference>
<evidence type="ECO:0000256" key="1">
    <source>
        <dbReference type="ARBA" id="ARBA00022729"/>
    </source>
</evidence>
<feature type="domain" description="Fibronectin type-III" evidence="10">
    <location>
        <begin position="3574"/>
        <end position="3671"/>
    </location>
</feature>
<feature type="region of interest" description="Disordered" evidence="6">
    <location>
        <begin position="7077"/>
        <end position="7116"/>
    </location>
</feature>
<dbReference type="InterPro" id="IPR012334">
    <property type="entry name" value="Pectin_lyas_fold"/>
</dbReference>
<protein>
    <submittedName>
        <fullName evidence="12">Transient receptor potential channel domain-containing protein</fullName>
    </submittedName>
</protein>
<feature type="domain" description="Fibronectin type-III" evidence="10">
    <location>
        <begin position="3933"/>
        <end position="4028"/>
    </location>
</feature>
<feature type="domain" description="Fibronectin type-III" evidence="10">
    <location>
        <begin position="4352"/>
        <end position="4444"/>
    </location>
</feature>
<feature type="domain" description="Fibronectin type-III" evidence="10">
    <location>
        <begin position="2019"/>
        <end position="2119"/>
    </location>
</feature>
<keyword evidence="7" id="KW-1133">Transmembrane helix</keyword>
<name>A0A833W1T9_PHYIN</name>
<feature type="domain" description="Fibronectin type-III" evidence="10">
    <location>
        <begin position="1537"/>
        <end position="1643"/>
    </location>
</feature>
<feature type="domain" description="Fibronectin type-III" evidence="10">
    <location>
        <begin position="337"/>
        <end position="434"/>
    </location>
</feature>
<feature type="domain" description="Fibronectin type-III" evidence="10">
    <location>
        <begin position="2748"/>
        <end position="2844"/>
    </location>
</feature>
<dbReference type="InterPro" id="IPR035914">
    <property type="entry name" value="Sperma_CUB_dom_sf"/>
</dbReference>
<dbReference type="InterPro" id="IPR001322">
    <property type="entry name" value="Lamin_tail_dom"/>
</dbReference>
<feature type="compositionally biased region" description="Acidic residues" evidence="6">
    <location>
        <begin position="7082"/>
        <end position="7102"/>
    </location>
</feature>
<keyword evidence="5" id="KW-0175">Coiled coil</keyword>
<evidence type="ECO:0000256" key="4">
    <source>
        <dbReference type="ARBA" id="ARBA00023157"/>
    </source>
</evidence>
<feature type="domain" description="Fibronectin type-III" evidence="10">
    <location>
        <begin position="2444"/>
        <end position="2541"/>
    </location>
</feature>
<dbReference type="InterPro" id="IPR006626">
    <property type="entry name" value="PbH1"/>
</dbReference>
<keyword evidence="12" id="KW-0675">Receptor</keyword>
<feature type="domain" description="Fibronectin type-III" evidence="10">
    <location>
        <begin position="435"/>
        <end position="529"/>
    </location>
</feature>
<dbReference type="GO" id="GO:0016020">
    <property type="term" value="C:membrane"/>
    <property type="evidence" value="ECO:0007669"/>
    <property type="project" value="InterPro"/>
</dbReference>
<feature type="domain" description="Fibronectin type-III" evidence="10">
    <location>
        <begin position="1323"/>
        <end position="1420"/>
    </location>
</feature>
<feature type="domain" description="Fibronectin type-III" evidence="10">
    <location>
        <begin position="3040"/>
        <end position="3136"/>
    </location>
</feature>
<feature type="transmembrane region" description="Helical" evidence="7">
    <location>
        <begin position="6543"/>
        <end position="6564"/>
    </location>
</feature>
<feature type="transmembrane region" description="Helical" evidence="7">
    <location>
        <begin position="6714"/>
        <end position="6735"/>
    </location>
</feature>
<dbReference type="PANTHER" id="PTHR13817:SF166">
    <property type="entry name" value="NEURONAL IGCAM-RELATED"/>
    <property type="match status" value="1"/>
</dbReference>
<dbReference type="Pfam" id="PF00431">
    <property type="entry name" value="CUB"/>
    <property type="match status" value="1"/>
</dbReference>
<evidence type="ECO:0000259" key="9">
    <source>
        <dbReference type="PROSITE" id="PS01180"/>
    </source>
</evidence>
<comment type="caution">
    <text evidence="12">The sequence shown here is derived from an EMBL/GenBank/DDBJ whole genome shotgun (WGS) entry which is preliminary data.</text>
</comment>
<dbReference type="SMART" id="SM00710">
    <property type="entry name" value="PbH1"/>
    <property type="match status" value="21"/>
</dbReference>
<dbReference type="Pfam" id="PF00041">
    <property type="entry name" value="fn3"/>
    <property type="match status" value="9"/>
</dbReference>
<dbReference type="Pfam" id="PF06011">
    <property type="entry name" value="TRP"/>
    <property type="match status" value="1"/>
</dbReference>
<dbReference type="SUPFAM" id="SSF141072">
    <property type="entry name" value="CalX-like"/>
    <property type="match status" value="6"/>
</dbReference>
<dbReference type="SMART" id="SM00237">
    <property type="entry name" value="Calx_beta"/>
    <property type="match status" value="4"/>
</dbReference>
<feature type="transmembrane region" description="Helical" evidence="7">
    <location>
        <begin position="6897"/>
        <end position="6917"/>
    </location>
</feature>
<keyword evidence="3" id="KW-0106">Calcium</keyword>
<dbReference type="SUPFAM" id="SSF49854">
    <property type="entry name" value="Spermadhesin, CUB domain"/>
    <property type="match status" value="1"/>
</dbReference>
<feature type="domain" description="CUB" evidence="9">
    <location>
        <begin position="4524"/>
        <end position="4632"/>
    </location>
</feature>
<feature type="domain" description="Fibronectin type-III" evidence="10">
    <location>
        <begin position="1744"/>
        <end position="1831"/>
    </location>
</feature>
<dbReference type="SMART" id="SM00042">
    <property type="entry name" value="CUB"/>
    <property type="match status" value="1"/>
</dbReference>
<evidence type="ECO:0000256" key="3">
    <source>
        <dbReference type="ARBA" id="ARBA00022837"/>
    </source>
</evidence>
<keyword evidence="4" id="KW-1015">Disulfide bond</keyword>
<dbReference type="EMBL" id="WSZM01000184">
    <property type="protein sequence ID" value="KAF4038869.1"/>
    <property type="molecule type" value="Genomic_DNA"/>
</dbReference>
<organism evidence="12 13">
    <name type="scientific">Phytophthora infestans</name>
    <name type="common">Potato late blight agent</name>
    <name type="synonym">Botrytis infestans</name>
    <dbReference type="NCBI Taxonomy" id="4787"/>
    <lineage>
        <taxon>Eukaryota</taxon>
        <taxon>Sar</taxon>
        <taxon>Stramenopiles</taxon>
        <taxon>Oomycota</taxon>
        <taxon>Peronosporomycetes</taxon>
        <taxon>Peronosporales</taxon>
        <taxon>Peronosporaceae</taxon>
        <taxon>Phytophthora</taxon>
    </lineage>
</organism>
<feature type="domain" description="Fibronectin type-III" evidence="10">
    <location>
        <begin position="1931"/>
        <end position="2017"/>
    </location>
</feature>
<evidence type="ECO:0000259" key="10">
    <source>
        <dbReference type="PROSITE" id="PS50853"/>
    </source>
</evidence>
<sequence>MAPRALLLCWLMLLITLARSSAQTSKPSLVAWASSTGGALHIHWNISTTWNPSEVEGLYILVNNQERGTVGPDTSSYYVYGLSNNTAYSYQVKATLVNGSEPLYSVVAAATTSNRTAPNSPGIPKQIAVTGGFVQVSVKPPGDTGGVALSNVTVVVSDSVGFTTKQTLAVSSVDELVFNIYGLSARTKYWISAFATNEGGLLSPDSDPLVVTTASLQLPGSCPPPTLVNATGASILLQLTPPLDDGGSRIQGYNVYMATDDAGVFLEVATTIGSDTVDAVEILHSSDSDDEPLLSNTQYFFKAVAVNLMDICVSVPISLQLTNTTEAWTTAASVPGAPPSPYFLRATGGMISMLILRPANMQGANCTGFKIKIGDTTGHHIDSSIDADDDVTFNATSLQANSSYKVSVAVITNLGISSFSSPSIMSTTTSTAPSTPRDVSVANVTGNSALLEWSSPFDSGDADITGYTIILTSPGREEQISALSSPILLENLAAKTVYTVKMIATNAAGKKSTRTVGGSFNTLSLTPPGKPLDISLVFASGGAIEIAWNPSQNRGGELLASMEYKATAFRATSCFGSSTSSPCSACNSLKLKDSLYQLIEDASVCEQPTTQCSDSAFNCCLTRKSSSHGFGLSCGLMTPVSEPRVVVGTTSAIFNGLNYSSTYYFSVQASNRAGKSTISELQGVQTTVQSPPSFPSSLRQLEATGGSIQLTWDPPLDTGGGPIVGYRVYRNYELITPINVMPPYFDCGGMVAETAYVYGVAAVNASLVEGTTATIKLSTEALSAPSAPSLSLIGSMHNRLKVNVIPPCDTGGETLLSYHYMVKSAGVVIDSGRFACCSLVVANLQPDQSYSVLVKVENSLPASSAWAQAVYKTSTGIPPPPTAMLQQVNTYSAVVALGSQLYDKETRFYDISLRRNGVELQINAVPCEENASLDLYVCPSSYNLEMLEATTEYDIRVQANGPLGSSESNPVSFTTNEVSPGTFGMANTDYNADKDGLITTTVFRSNGTSGAVEVGVHVTDPATVLLRCRRTISRDCECTLYLSSSEVVPQPCYLSFADGQENASVTFSMWDDQSAELLPSQVVVSPFGVDLSGQHSAILHMDAQQEAGFMSFLVSPSNVYEDAGYALINMVRLNGSMGRIGFSFESFDISAVAGEDYIAVSGTKILADQQSSSQIWIQLIDNHVVNSNKTFGLRLTDQPELNDGHHLRTHKVTIQDDESVLNAVPSKIDSISIVYATGGEFEIGWGSTASDGVSVMGYLVRVSNASLGTFYSVFNTTQPDFTLSGLSARSVYLAEVAAWNDFGVGEYSDSVQVATTNATLPSAPLSLTLTDISNTEVTLMWRSPQDEGGSPAVGYYLSVEDIEGNLVRSESISTAKLLVIVGSLNASSDYDCYVSCHTEAFLDNVEATSTAHLRIRTAVGLAPSAPPAVTLVGQPRGGALEFLMTRSGDRGGVPLSHCALYLREAIDTGASTEEAFSVACSIDLSEFGDEDPTCISSNFTASTSYEVYAVFSNALGDSLPGERSVFKTNAAIDLPSPPLNLRAPTRTAGNIVLEWGTPADLGGASGVAGYIVYQKYDVLKDESFTLYDGQDSTQKSFVARDLTRNSTYAFAVVALNDASFCADPDQYNISSFLEVSTLISSPLAAPGQLYRISATGGAITIGWSVPDDLAGLELQGYYVELITSSSSGFEVLSTIPTAMTNFTHYGLSESTSYSYAVTATNQEGSSERSGILTTSTSIASRPTWVQNFRSVDNSGCSITLTWDPPLDTGGRSIEHYEIIRTGRASSYIAASTMFQDRSGLTASSAYTYTITAFNGLVSGYAVSVHAETGLPVASDPPVFDSVVPFGGRLEVSWKAPVFTGGIPINEFVVTLLNADQSATIQNITTKASSSTFRNLTAHTAYVLSGQALNDQGASLVVKFNVETTSPDFPDAPPIPEASNIRGGSFDIHVAKPTYTGGENVTLIVYRDGTRVQSFLENEWDVTIYGLTAETDYVFRVSAKNSVGENKSQTLRVTTAAISTPSQVQNLQKVSATFSQMTLMWDAAEDTGGDAHIQYEVKFFKCSSAGVLEEDPQMKRTDSTRILIEDLQYSSFYNVTVTAITSTSLVGDVSSSLLVATEQPFEGVVVAASLEKAVKENAGIVSVPISRVNGSFGNVSYSFDVVDGLALDGVNYVRATGTRTLTANVVSDSVDIAVVSDTAYNPDITFQVIITDSNTGLQSSTDVHLEDDGDAGLISFAAPALMVLENSGTAYVTITRTGGRRPRAVIEPFVSSNSSVTDRFQVLDSSVVFEEDVTQQTISLSITDDSEFQFVADSITIGFNILQGGVLNGTYTTATVTALDDGDVSLPKQCLNLQKTSVTGGALGLQWTPPVDRGAVDTTLTYLVSVAVGTEIVIKRESPSATVAVYGLNQSTTYQVSVQAANSVGAGATSASLLVATRSATAPTAPRNIQVVSASSSTVLIQWDSPLDDGGSPVVAYKIYKVQEATTSTRALFPSVICSTPTVCTIKQLLALTSYIIQIQASTAFVAQGEFSEVATLTTSSPVYPDIPPIAAVTWVSAGAMTIAMFEPVNIGGSIIQEYRIFMRADDEVDFTPIYSGASAEYTVYRLRYQTVYYIKYQVVNAVGPSGYSPILSNQTLSKALPSAPTNVSVVDKTGGAITLVWEEPLDVGGREVTGYTIKIVSIGGTLTNVVGYDGRGIPARQGKLYGLTASTEYSMQVVAYLDVSSCFDSALQAWSSVAQTSTATASPPRTSPELLVGHYTGGIIELVWVAPKDKGGVPLSGYTLYLVVSAESSSVILSTNNVSVLSFVHNDLTASTKYSYMIKTSNAAGDSPLSAPLVASTDTLTFPSAPLNIRQLIYTTGGAIAIGWDRSFDTGGQPIAGYMVYRNGELVSGTLSADTRRFINQDRLTASTSYIYTVRAIAQNLMVSMASDECSAKTTAATKAQKPLSLTAFSGSSFLNVSWVPDGDSGGVSITSYGVKLMLGSTLVESVTVKTVSFYLFTGLTGSTSYTGNVKVNNDIGASEEVSATLTTTAVSVPGSPNKPLVTAVYGGNFTIQVEPPLLTGGAPVTDMKVYEYFLDAAKLRTTLKVIPGTPPIYTYYSISESWKYPVACSAVNSVGEGPLSEIVTIQTTPQNQPGPISTAPVSAEATGTTLSISWTPPADTGGSLDLSYEVRIVNSTTDAINPTVNLTFTATQLAYSCAYSFSVRAVNKNGYGAWSPVRTITTQPDAAGEFNFAQTSVSVLENATQVALVVQRTSGLSGRITVSYAIKPTGTRPAAIGSDYFVAKDSSITVGTIVFEPQQSQHSIVILIIDDAEYELPDETFAVRITDVKASLSEGRPKIGGNSVVIVTIVDDGDAGFVSFEKPTYVFPEDARTGTVTIIREYSKSTNISLTFDFYGGTASPEIDYSKTTTPVVMDSGITKATFTFSIINDKLFEYPDENFFIRMAVNGGAKLRQPLTHITILDDGDISDPGTCPPPQLQLVTGGLATFATSLPDHNGSATGAIANYLVRLSTETSSANFTKAVAPTFTIGNLTALTTYSVTIAATNSFGLGAFSNATQFTTTAPSLPGGSTLLSIESRTGGRISLTWSPPEDTGGISITKYRIYVVKSEAPQLAAEFLQPTSRGTIYGLSASTAYNFSVQAGNAVSDKDGWGNLSAPFHFFTTLATQPGPLLLHPDAYKPATGGQIFLSWNAPLDTGGTSISAYSIFARSASPLNASTAYEFFVLAESSVPSMSLPGKFSIAEGSRTMRTSADLSNRLSVGSVISVQDSVFVVADVTNSATGTIMLKYDHLTTSVVSQSGRIMGQATTFTLLNTSEPTLPDLPPAPVLSISTGGMINVTLLSPEDTGGIPILDYSLYWDGQKLHEDFVVKSTSKANYLHLTALVSVPKLKALTTYNVSAVALNSLSLCNFGRVTTGPSSFFTTTKVTVPGAPLLETYRTTGGGITMSMIDPHDTGGNEIQQYQLYYKRNGTADPWQLVYSGPKHQATIARLNNSTDYAFLASVYNGEFSSVNSSVKVVRTSKNSPPGSCEAARRVNATGGMLEVEWDYPADNGGSKVTDLYATIASHLDGSGRTTVKTNSKSCAFYRLLAESSYDVVIRANNSYGLGPEGPIATFNTTKATPPVGKIDVAVQMTTGGAAEISFGEPIDLGGAVSSDMMYSIYLDQDNTLNVTYDSLEEASSSLSISSRRLREVAHRRLQTSTTFSNIVVGDMDPDTLYGIQILPISKYASGGISSTFEVETTSASIPSAPVGLSRETGTGGSVSLSWGPPVDSGGIPLNEYSLRLSNVSKDGPFQNVYEDLQATTTIYKLLAGTTYWTYVTAWNDVGESPHSDILTFITRSVTSPSAPQNFRIVAVGSTSIDCAWEMPSDVGGDTIDVYTITATTGDPPISASFTTKDTSTSLTGLSASTTYSISMTAQNTFGDLSPPSLIRYARTSSGTNVPSTPQIGCVSRDSVELSWYPNPGSTATYYVERGGVDVGTTASSTFVDKTTLSAATSYRIRTTQSALSEPVTVTTLDPSEIILDSICQGRSGRIRELNYSNNVNKEWKISPISSYSYITLTFSTFELECDHDYVEILDAQTKERLWKGGCTRTGRFVYQAKSTVIIALTSDASVTAKGFEMQYEIDGTTEKTRIPLPGNGFACSGHGRRQSDGSCKCSVGFTGEGCNNRIVCCSDPKHCHHSVCEMDPAKVIVVSGEFGDDAQGTGEMMDANEGGTASKAVKTISRALQLSKTGGAILVYPGTYSGSLNRDLKVDYADLTITTLKGPFWTIADCSRSSRFLLSTSSKLEVEGLTLKNCVEADGGVFKIAGGAFTATNLYVTDTSATRNGGVLYASGSTITLDQVAMAKTLADMEGGALYLEDAKATMSESNVTKSTALHGGAVALRGTSSLSTTDTQLFENVGLESGGGVFIAGTASLNGVYLSNNEASRGGGLAMANGVLTMESCVISRNKADTGGGLALSGKSDLVTIATSIQENEARASGGGVYISGTINVTFVKQALTPSTITGNTAVNGAGMYIYDSQASLQDIVVEKGYASESAGGVAIVDSTLEWLNVRIQDNEALEGGGLALKNAQISCKGPVLITQNSAEDGGGIWVTTSTMTGLEGTRSLSNKATKNGGAMFVAGDATVMNIEQELNVAPNGGCVHVDEANLSLENILMTKCSADVAGGGIWLKGSHVTMKNVSVELGSALNGGGLFAMASSVSGDLTIEICTGVDCGGGMYLVGETTIAGVVVDDCDSKKGGAAYVLDADLVVENCKLANSYASVDGGGLYATTSTIELKDTSIVADSSVSLGGGIYMEKSTLIHDGASVERCRSNLGGGVYLNGGKILAKTPSSSSQMLANQASEAGGNLFLSGTCSVEQLVIAAAKAKVGGGVAIHSESATIQGCSIVNNSAVSGGGMIVQAGSISNLLNSVVSENFADKTGGGISVVNATIWHENLSVLSNTAPNGGGVHATKVSAIERVSGSSKQSTIRGNNADPATGYGGGIYVAPSSQLKASGFALLDGNAYRGAGVYVDSAVFVLADALFQNGNASDGGGIYANYVSNVELTNCSFVKNNASQTGGGIVMGSGVAKGDSNSLAMTNCSLTGNSAGTGGGIALSLTNMKGSNCLLKENIAKAGGAVAVVSESSVALTAWEFINNTVVKYELGIQGGTLYIAKGAVTISDSSLVSNEKATLALNGGLIYVENADTTLLIVNSLLAFGQAYSGGLIYSSTAAVVLRNATLHRGFGYDFGAGIFAVNARLDISGSIFRDNFAFYDGGGIYMTDGGDLTVSESSFDLNEVQDRGGAIFLDPGATITATVSNSNFTRNKNVGFGSTIFVGRKNTAQLKGCILSGNGNDDTEGGALAVVDAAVAIEDSLFEFNVASKGAAIQISRSTNLTMRQTIIRNNSATFQGGALHASIRAIATLTDCTFEGNVAGEGGGVYAMGSAAITLTTSNLTANSARAFGGAISMRGSAGLTSLGSFWQNNQAFTGGAVSIQENATLSITSSGFEDNNASDFGAGIYIDKSTEASLQIVVCNSSEFDGNTAAAGPDVFWNYYPWFAFECVHCTKPSSNESVIISTSAMKITPGWWPLSVTSGVSFGIDTQPVSNSSSGLASTPITSTLNAVANSSLTKPGSSVLWPTIVVRDYYVDEGYVIFEDAAVLSKSRDYPYRLAINCTLSPVLQTQIVVDVTVDKCNPGYENVNGLCLSCEKGTYSLDGERCYLCPPGATCEQKDQRGTTTGVVSPQRQQGYFVSKTRSTYAASSCDNPETWLDDDPCKSIGVANLTARIHQCASEEPDVFYKYWSRTRVYSCLSGNEYYACDTNAACVAASASTSSTVSISTAAVQSSSQCAVGYSGIMCATCADGYYKASSGACRRCTDPKDPAVARTTQMLSMLPIIVAVFALLFLCYLFSNAAEQRVVSHAQAAKKFQIYTGQSRARALLLATKASIQRRVRSMMRAAAKRARFGRQGHPHLFRIEPSDAEIPSWRPEKFKIMLGFFQVIGSFEEVYEIPWPDTMSRLMDICSLADFNFVDATAAECMFRRDYFSNFRLALFALFGLLLLVFLVTFWGILRYRVKLSTLPRHCVSCGLPVFTLEHRSPPVQARRAALLAKLKLEQKMKEKSAEAATSSLLGRLQRRSGNQTSENGESWRIVRLVVRALNWVDRITQLPASLSTHKPRCPTSQRIKNDVLDMVVHSNLRLWRARVWMRLYYKAYQNRCIKLFFWVLLLFYPMLCQRVIGTFYCDEIGDHYYLSLDRSNLCYEGTWLYYLPVSTTLIIFWVVGVPLLFWVIIYMKRTRGMRDTLLLIQDPSQHSLKQRLLFKMRLDIIDQGQVVDEEKIQLFETEMLTHFLCDRNLNEPSTVAQVGFIYHSYSARFWWFEVWDLGRKLLLNCIISLLAKAGANRVICGLVVLLVYLSVMLFYQPYKEPSDSALASLVHIQLFITLFCGLILKMGLLYLEERVIRLVTNAAIITNMMTLSYAVFSILNEKRNAIKMAQRQSREDHRRAIAAHVRKLWRKALGYALTEIYLDNPDAGPMPLLVMTELARRRRYEQDLNDLNAQLELTSAVNPPLAASRQQGSLLSASQINVLEDEDGRPDENLDDDLDEDQGADNVEGDGGAGRTT</sequence>
<dbReference type="GO" id="GO:0007154">
    <property type="term" value="P:cell communication"/>
    <property type="evidence" value="ECO:0007669"/>
    <property type="project" value="InterPro"/>
</dbReference>
<feature type="chain" id="PRO_5033062349" evidence="8">
    <location>
        <begin position="23"/>
        <end position="7116"/>
    </location>
</feature>
<keyword evidence="13" id="KW-1185">Reference proteome</keyword>
<feature type="domain" description="Fibronectin type-III" evidence="10">
    <location>
        <begin position="1833"/>
        <end position="1927"/>
    </location>
</feature>
<evidence type="ECO:0000256" key="2">
    <source>
        <dbReference type="ARBA" id="ARBA00022737"/>
    </source>
</evidence>
<dbReference type="PROSITE" id="PS01180">
    <property type="entry name" value="CUB"/>
    <property type="match status" value="1"/>
</dbReference>
<feature type="domain" description="Fibronectin type-III" evidence="10">
    <location>
        <begin position="1224"/>
        <end position="1319"/>
    </location>
</feature>
<dbReference type="Gene3D" id="2.60.40.2030">
    <property type="match status" value="5"/>
</dbReference>
<evidence type="ECO:0000256" key="5">
    <source>
        <dbReference type="SAM" id="Coils"/>
    </source>
</evidence>
<feature type="transmembrane region" description="Helical" evidence="7">
    <location>
        <begin position="6929"/>
        <end position="6950"/>
    </location>
</feature>
<dbReference type="PROSITE" id="PS50853">
    <property type="entry name" value="FN3"/>
    <property type="match status" value="29"/>
</dbReference>
<feature type="domain" description="Fibronectin type-III" evidence="10">
    <location>
        <begin position="2348"/>
        <end position="2439"/>
    </location>
</feature>
<feature type="domain" description="Fibronectin type-III" evidence="10">
    <location>
        <begin position="4447"/>
        <end position="4524"/>
    </location>
</feature>
<feature type="transmembrane region" description="Helical" evidence="7">
    <location>
        <begin position="6957"/>
        <end position="6978"/>
    </location>
</feature>
<feature type="signal peptide" evidence="8">
    <location>
        <begin position="1"/>
        <end position="22"/>
    </location>
</feature>
<dbReference type="SUPFAM" id="SSF51126">
    <property type="entry name" value="Pectin lyase-like"/>
    <property type="match status" value="6"/>
</dbReference>
<dbReference type="SMART" id="SM00060">
    <property type="entry name" value="FN3"/>
    <property type="match status" value="36"/>
</dbReference>
<feature type="domain" description="Fibronectin type-III" evidence="10">
    <location>
        <begin position="3479"/>
        <end position="3570"/>
    </location>
</feature>
<feature type="transmembrane region" description="Helical" evidence="7">
    <location>
        <begin position="6758"/>
        <end position="6784"/>
    </location>
</feature>
<dbReference type="Gene3D" id="2.160.20.10">
    <property type="entry name" value="Single-stranded right-handed beta-helix, Pectin lyase-like"/>
    <property type="match status" value="1"/>
</dbReference>
<feature type="domain" description="Fibronectin type-III" evidence="10">
    <location>
        <begin position="223"/>
        <end position="327"/>
    </location>
</feature>
<feature type="domain" description="LTD" evidence="11">
    <location>
        <begin position="426"/>
        <end position="566"/>
    </location>
</feature>
<evidence type="ECO:0000256" key="8">
    <source>
        <dbReference type="SAM" id="SignalP"/>
    </source>
</evidence>
<keyword evidence="2" id="KW-0677">Repeat</keyword>
<dbReference type="InterPro" id="IPR011050">
    <property type="entry name" value="Pectin_lyase_fold/virulence"/>
</dbReference>
<dbReference type="Gene3D" id="2.60.120.290">
    <property type="entry name" value="Spermadhesin, CUB domain"/>
    <property type="match status" value="1"/>
</dbReference>
<feature type="domain" description="Fibronectin type-III" evidence="10">
    <location>
        <begin position="2849"/>
        <end position="2941"/>
    </location>
</feature>
<feature type="domain" description="Fibronectin type-III" evidence="10">
    <location>
        <begin position="2944"/>
        <end position="3036"/>
    </location>
</feature>
<feature type="domain" description="Fibronectin type-III" evidence="10">
    <location>
        <begin position="120"/>
        <end position="216"/>
    </location>
</feature>
<gene>
    <name evidence="12" type="ORF">GN244_ATG08850</name>
</gene>
<dbReference type="Proteomes" id="UP000602510">
    <property type="component" value="Unassembled WGS sequence"/>
</dbReference>
<evidence type="ECO:0000256" key="6">
    <source>
        <dbReference type="SAM" id="MobiDB-lite"/>
    </source>
</evidence>
<dbReference type="InterPro" id="IPR010308">
    <property type="entry name" value="TRP_C"/>
</dbReference>
<dbReference type="InterPro" id="IPR003644">
    <property type="entry name" value="Calx_beta"/>
</dbReference>
<proteinExistence type="predicted"/>
<feature type="domain" description="Fibronectin type-III" evidence="10">
    <location>
        <begin position="1645"/>
        <end position="1739"/>
    </location>
</feature>
<feature type="coiled-coil region" evidence="5">
    <location>
        <begin position="7033"/>
        <end position="7060"/>
    </location>
</feature>
<dbReference type="PANTHER" id="PTHR13817">
    <property type="entry name" value="TITIN"/>
    <property type="match status" value="1"/>
</dbReference>
<accession>A0A833W1T9</accession>
<dbReference type="InterPro" id="IPR050964">
    <property type="entry name" value="Striated_Muscle_Regulatory"/>
</dbReference>
<dbReference type="Pfam" id="PF03160">
    <property type="entry name" value="Calx-beta"/>
    <property type="match status" value="4"/>
</dbReference>
<dbReference type="PROSITE" id="PS51841">
    <property type="entry name" value="LTD"/>
    <property type="match status" value="1"/>
</dbReference>
<feature type="domain" description="Fibronectin type-III" evidence="10">
    <location>
        <begin position="2544"/>
        <end position="2638"/>
    </location>
</feature>
<keyword evidence="1 8" id="KW-0732">Signal</keyword>
<evidence type="ECO:0000259" key="11">
    <source>
        <dbReference type="PROSITE" id="PS51841"/>
    </source>
</evidence>
<dbReference type="InterPro" id="IPR013783">
    <property type="entry name" value="Ig-like_fold"/>
</dbReference>